<dbReference type="Gene3D" id="3.90.176.10">
    <property type="entry name" value="Toxin ADP-ribosyltransferase, Chain A, domain 1"/>
    <property type="match status" value="1"/>
</dbReference>
<evidence type="ECO:0000256" key="2">
    <source>
        <dbReference type="ARBA" id="ARBA00022676"/>
    </source>
</evidence>
<keyword evidence="2 6" id="KW-0328">Glycosyltransferase</keyword>
<dbReference type="AlphaFoldDB" id="A0A813YA27"/>
<gene>
    <name evidence="7" type="ORF">JYZ213_LOCUS9502</name>
    <name evidence="8" type="ORF">OXD698_LOCUS3508</name>
</gene>
<evidence type="ECO:0000256" key="4">
    <source>
        <dbReference type="ARBA" id="ARBA00022695"/>
    </source>
</evidence>
<dbReference type="InterPro" id="IPR000768">
    <property type="entry name" value="ART"/>
</dbReference>
<evidence type="ECO:0000256" key="3">
    <source>
        <dbReference type="ARBA" id="ARBA00022679"/>
    </source>
</evidence>
<dbReference type="SUPFAM" id="SSF56399">
    <property type="entry name" value="ADP-ribosylation"/>
    <property type="match status" value="1"/>
</dbReference>
<protein>
    <recommendedName>
        <fullName evidence="6">NAD(P)(+)--arginine ADP-ribosyltransferase</fullName>
        <ecNumber evidence="6">2.4.2.31</ecNumber>
    </recommendedName>
    <alternativeName>
        <fullName evidence="6">Mono(ADP-ribosyl)transferase</fullName>
    </alternativeName>
</protein>
<dbReference type="EMBL" id="CAJNOG010000067">
    <property type="protein sequence ID" value="CAF0881240.1"/>
    <property type="molecule type" value="Genomic_DNA"/>
</dbReference>
<sequence>MTMKGLAEQTMSKDANIQTELTATMLDDLQKNDRRKVKDNNGHDYAELMTLVHDVKKTNNLQYMGSTDVKIKINSLNEFEIVHQDLNEEEKFDQKQMAVALEDNDNILADPMTKNRRVVETTNKAPDFTTTNITNDIRADLGLIVEYADQPLLPLYKACAPLTDIIHNISFYIQIALDGTSEQPPDGLTIDESASIRLYTMEWESPHKSLYEMLNYTLKTADRKDLRPYFKYLKLFLTALVKLPCVPQLTIWRGVTKDLSAEFPPGTSVTWWGFSSCTTALSVLENNMYLGTTGNRTLFSVEAINGRIIRGHSYFNTEEEILLLPGTHMVVLFI</sequence>
<keyword evidence="6" id="KW-0521">NADP</keyword>
<evidence type="ECO:0000313" key="9">
    <source>
        <dbReference type="Proteomes" id="UP000663845"/>
    </source>
</evidence>
<dbReference type="PROSITE" id="PS51996">
    <property type="entry name" value="TR_MART"/>
    <property type="match status" value="1"/>
</dbReference>
<organism evidence="7 9">
    <name type="scientific">Adineta steineri</name>
    <dbReference type="NCBI Taxonomy" id="433720"/>
    <lineage>
        <taxon>Eukaryota</taxon>
        <taxon>Metazoa</taxon>
        <taxon>Spiralia</taxon>
        <taxon>Gnathifera</taxon>
        <taxon>Rotifera</taxon>
        <taxon>Eurotatoria</taxon>
        <taxon>Bdelloidea</taxon>
        <taxon>Adinetida</taxon>
        <taxon>Adinetidae</taxon>
        <taxon>Adineta</taxon>
    </lineage>
</organism>
<evidence type="ECO:0000256" key="6">
    <source>
        <dbReference type="RuleBase" id="RU361228"/>
    </source>
</evidence>
<dbReference type="Proteomes" id="UP000663844">
    <property type="component" value="Unassembled WGS sequence"/>
</dbReference>
<reference evidence="7" key="1">
    <citation type="submission" date="2021-02" db="EMBL/GenBank/DDBJ databases">
        <authorList>
            <person name="Nowell W R."/>
        </authorList>
    </citation>
    <scope>NUCLEOTIDE SEQUENCE</scope>
</reference>
<name>A0A813YA27_9BILA</name>
<dbReference type="EC" id="2.4.2.31" evidence="6"/>
<comment type="catalytic activity">
    <reaction evidence="5 6">
        <text>L-arginyl-[protein] + NAD(+) = N(omega)-(ADP-D-ribosyl)-L-arginyl-[protein] + nicotinamide + H(+)</text>
        <dbReference type="Rhea" id="RHEA:19149"/>
        <dbReference type="Rhea" id="RHEA-COMP:10532"/>
        <dbReference type="Rhea" id="RHEA-COMP:15087"/>
        <dbReference type="ChEBI" id="CHEBI:15378"/>
        <dbReference type="ChEBI" id="CHEBI:17154"/>
        <dbReference type="ChEBI" id="CHEBI:29965"/>
        <dbReference type="ChEBI" id="CHEBI:57540"/>
        <dbReference type="ChEBI" id="CHEBI:142554"/>
        <dbReference type="EC" id="2.4.2.31"/>
    </reaction>
</comment>
<keyword evidence="4" id="KW-0548">Nucleotidyltransferase</keyword>
<accession>A0A813YA27</accession>
<keyword evidence="3 6" id="KW-0808">Transferase</keyword>
<evidence type="ECO:0000313" key="8">
    <source>
        <dbReference type="EMBL" id="CAF3542379.1"/>
    </source>
</evidence>
<keyword evidence="6" id="KW-0520">NAD</keyword>
<dbReference type="GO" id="GO:0016779">
    <property type="term" value="F:nucleotidyltransferase activity"/>
    <property type="evidence" value="ECO:0007669"/>
    <property type="project" value="UniProtKB-KW"/>
</dbReference>
<dbReference type="Pfam" id="PF01129">
    <property type="entry name" value="ART"/>
    <property type="match status" value="1"/>
</dbReference>
<dbReference type="GO" id="GO:0106274">
    <property type="term" value="F:NAD+-protein-arginine ADP-ribosyltransferase activity"/>
    <property type="evidence" value="ECO:0007669"/>
    <property type="project" value="UniProtKB-EC"/>
</dbReference>
<evidence type="ECO:0000256" key="5">
    <source>
        <dbReference type="ARBA" id="ARBA00047597"/>
    </source>
</evidence>
<dbReference type="EMBL" id="CAJOAZ010000124">
    <property type="protein sequence ID" value="CAF3542379.1"/>
    <property type="molecule type" value="Genomic_DNA"/>
</dbReference>
<evidence type="ECO:0000256" key="1">
    <source>
        <dbReference type="ARBA" id="ARBA00009558"/>
    </source>
</evidence>
<dbReference type="Proteomes" id="UP000663845">
    <property type="component" value="Unassembled WGS sequence"/>
</dbReference>
<proteinExistence type="inferred from homology"/>
<comment type="similarity">
    <text evidence="1 6">Belongs to the Arg-specific ADP-ribosyltransferase family.</text>
</comment>
<comment type="caution">
    <text evidence="7">The sequence shown here is derived from an EMBL/GenBank/DDBJ whole genome shotgun (WGS) entry which is preliminary data.</text>
</comment>
<evidence type="ECO:0000313" key="7">
    <source>
        <dbReference type="EMBL" id="CAF0881240.1"/>
    </source>
</evidence>